<sequence>MIQELEPKIRLDTHIGKSNEAHNQIKKKLQKNDQLISHKFQKSIVTAYKLETIKAIMEDLTSDYFLLLLDESCDG</sequence>
<gene>
    <name evidence="1" type="ORF">H5410_040707</name>
</gene>
<dbReference type="OrthoDB" id="1739706at2759"/>
<evidence type="ECO:0000313" key="1">
    <source>
        <dbReference type="EMBL" id="KAG5590193.1"/>
    </source>
</evidence>
<dbReference type="Proteomes" id="UP000824120">
    <property type="component" value="Chromosome 8"/>
</dbReference>
<accession>A0A9J5XPQ6</accession>
<name>A0A9J5XPQ6_SOLCO</name>
<organism evidence="1 2">
    <name type="scientific">Solanum commersonii</name>
    <name type="common">Commerson's wild potato</name>
    <name type="synonym">Commerson's nightshade</name>
    <dbReference type="NCBI Taxonomy" id="4109"/>
    <lineage>
        <taxon>Eukaryota</taxon>
        <taxon>Viridiplantae</taxon>
        <taxon>Streptophyta</taxon>
        <taxon>Embryophyta</taxon>
        <taxon>Tracheophyta</taxon>
        <taxon>Spermatophyta</taxon>
        <taxon>Magnoliopsida</taxon>
        <taxon>eudicotyledons</taxon>
        <taxon>Gunneridae</taxon>
        <taxon>Pentapetalae</taxon>
        <taxon>asterids</taxon>
        <taxon>lamiids</taxon>
        <taxon>Solanales</taxon>
        <taxon>Solanaceae</taxon>
        <taxon>Solanoideae</taxon>
        <taxon>Solaneae</taxon>
        <taxon>Solanum</taxon>
    </lineage>
</organism>
<proteinExistence type="predicted"/>
<keyword evidence="2" id="KW-1185">Reference proteome</keyword>
<comment type="caution">
    <text evidence="1">The sequence shown here is derived from an EMBL/GenBank/DDBJ whole genome shotgun (WGS) entry which is preliminary data.</text>
</comment>
<evidence type="ECO:0000313" key="2">
    <source>
        <dbReference type="Proteomes" id="UP000824120"/>
    </source>
</evidence>
<reference evidence="1 2" key="1">
    <citation type="submission" date="2020-09" db="EMBL/GenBank/DDBJ databases">
        <title>De no assembly of potato wild relative species, Solanum commersonii.</title>
        <authorList>
            <person name="Cho K."/>
        </authorList>
    </citation>
    <scope>NUCLEOTIDE SEQUENCE [LARGE SCALE GENOMIC DNA]</scope>
    <source>
        <strain evidence="1">LZ3.2</strain>
        <tissue evidence="1">Leaf</tissue>
    </source>
</reference>
<evidence type="ECO:0008006" key="3">
    <source>
        <dbReference type="Google" id="ProtNLM"/>
    </source>
</evidence>
<dbReference type="AlphaFoldDB" id="A0A9J5XPQ6"/>
<dbReference type="EMBL" id="JACXVP010000008">
    <property type="protein sequence ID" value="KAG5590193.1"/>
    <property type="molecule type" value="Genomic_DNA"/>
</dbReference>
<protein>
    <recommendedName>
        <fullName evidence="3">DUF4371 domain-containing protein</fullName>
    </recommendedName>
</protein>